<dbReference type="InterPro" id="IPR052970">
    <property type="entry name" value="Inner_ear_hair_cell_LOXHD"/>
</dbReference>
<feature type="region of interest" description="Disordered" evidence="2">
    <location>
        <begin position="140"/>
        <end position="194"/>
    </location>
</feature>
<sequence>MVVILFTPAVPVITHVANPPQPESKKPKNEHASEHEEQHVLFQPGKTENEHKGHDEENGHDEHVTNPPQPESKKPKNEHASDHEEQHVLFQPRKTENDKHDEHASNSKSKGGYSGNIGILVDQNRNINGKMNTEVNEILENSDNERHKESSSTTSKQVLSSDDNKETSSITSKQLSSDDNKESSSITSKQLSSDDNKVRAYRNVGCYKDALPRAVPSLEGSDPILNGYYKNRHDAVEKCAHVAKSRGYQLFTIQNGGFCSSGPMAHRTFQVYGPASKCKGGLGGKWASDVYIFNGLIPSGLFTISLHLIRGLPTVHRLSIECLHATLTGSFSTLYPGHSRLLGLVRSGLFTISPHLIRGLSTVHRPSIECLHATLTGSFSGSFSTHYPRHPRLLGLVPSGLFTISFHLILFLSTVHRLSIECLHATLTGSFSTLYPGHPRLLVHRLSIECLHATLTGSFSTLYSGLPRLLGLIPSGLFTISLHLIRGLSTVHRPSIECLHATLTGSFSTLYPGHPRLLGLVRSGLFTISPHLIRGLSTVHRPSIECLHATLTGSFSGSFSTHYPRHPRLLVYAYELTVHTGIEQKSSTDAKISVALYGVMGSSRHIPLRSHASAIINDPFQSGQVDKFMAHTVPLGDLTRLHVCLDNTGPSPEWYLEKISIKDPRNKIFIFPCNCWLKGGKKGSISERNLLPAVVISAKSFKYIGCFKHPKTNNIATQDYKILDGHPSTVTLSNKSTKSKNKDYVIEMCAQGTYARGYMFFGIHNGEQCLSSSVFQDSYGRYGKAYDCLTTGRGGMESMAVYTFTDREPLPVRTTGSYNAKYLDMVDADKIVQEH</sequence>
<gene>
    <name evidence="3" type="ORF">PACLA_8A049359</name>
</gene>
<dbReference type="EMBL" id="CACRXK020000370">
    <property type="protein sequence ID" value="CAB3981271.1"/>
    <property type="molecule type" value="Genomic_DNA"/>
</dbReference>
<protein>
    <submittedName>
        <fullName evidence="3">Collagen alpha-4(VI) chain</fullName>
    </submittedName>
</protein>
<dbReference type="PROSITE" id="PS50095">
    <property type="entry name" value="PLAT"/>
    <property type="match status" value="1"/>
</dbReference>
<feature type="compositionally biased region" description="Polar residues" evidence="2">
    <location>
        <begin position="156"/>
        <end position="175"/>
    </location>
</feature>
<dbReference type="InterPro" id="IPR036392">
    <property type="entry name" value="PLAT/LH2_dom_sf"/>
</dbReference>
<keyword evidence="3" id="KW-0176">Collagen</keyword>
<feature type="compositionally biased region" description="Low complexity" evidence="2">
    <location>
        <begin position="106"/>
        <end position="117"/>
    </location>
</feature>
<dbReference type="Pfam" id="PF01477">
    <property type="entry name" value="PLAT"/>
    <property type="match status" value="1"/>
</dbReference>
<accession>A0A7D9DBU6</accession>
<comment type="caution">
    <text evidence="1">Lacks conserved residue(s) required for the propagation of feature annotation.</text>
</comment>
<dbReference type="SUPFAM" id="SSF49723">
    <property type="entry name" value="Lipase/lipooxygenase domain (PLAT/LH2 domain)"/>
    <property type="match status" value="1"/>
</dbReference>
<dbReference type="OrthoDB" id="10055012at2759"/>
<evidence type="ECO:0000313" key="4">
    <source>
        <dbReference type="Proteomes" id="UP001152795"/>
    </source>
</evidence>
<dbReference type="SMART" id="SM00308">
    <property type="entry name" value="LH2"/>
    <property type="match status" value="1"/>
</dbReference>
<comment type="caution">
    <text evidence="3">The sequence shown here is derived from an EMBL/GenBank/DDBJ whole genome shotgun (WGS) entry which is preliminary data.</text>
</comment>
<dbReference type="InterPro" id="IPR001024">
    <property type="entry name" value="PLAT/LH2_dom"/>
</dbReference>
<feature type="compositionally biased region" description="Basic and acidic residues" evidence="2">
    <location>
        <begin position="23"/>
        <end position="39"/>
    </location>
</feature>
<reference evidence="3" key="1">
    <citation type="submission" date="2020-04" db="EMBL/GenBank/DDBJ databases">
        <authorList>
            <person name="Alioto T."/>
            <person name="Alioto T."/>
            <person name="Gomez Garrido J."/>
        </authorList>
    </citation>
    <scope>NUCLEOTIDE SEQUENCE</scope>
    <source>
        <strain evidence="3">A484AB</strain>
    </source>
</reference>
<dbReference type="Proteomes" id="UP001152795">
    <property type="component" value="Unassembled WGS sequence"/>
</dbReference>
<dbReference type="PANTHER" id="PTHR45901:SF3">
    <property type="entry name" value="LIPOXYGENASE HOMOLOGY DOMAIN-CONTAINING PROTEIN 1"/>
    <property type="match status" value="1"/>
</dbReference>
<organism evidence="3 4">
    <name type="scientific">Paramuricea clavata</name>
    <name type="common">Red gorgonian</name>
    <name type="synonym">Violescent sea-whip</name>
    <dbReference type="NCBI Taxonomy" id="317549"/>
    <lineage>
        <taxon>Eukaryota</taxon>
        <taxon>Metazoa</taxon>
        <taxon>Cnidaria</taxon>
        <taxon>Anthozoa</taxon>
        <taxon>Octocorallia</taxon>
        <taxon>Malacalcyonacea</taxon>
        <taxon>Plexauridae</taxon>
        <taxon>Paramuricea</taxon>
    </lineage>
</organism>
<feature type="region of interest" description="Disordered" evidence="2">
    <location>
        <begin position="15"/>
        <end position="117"/>
    </location>
</feature>
<keyword evidence="4" id="KW-1185">Reference proteome</keyword>
<name>A0A7D9DBU6_PARCT</name>
<dbReference type="GO" id="GO:0005581">
    <property type="term" value="C:collagen trimer"/>
    <property type="evidence" value="ECO:0007669"/>
    <property type="project" value="UniProtKB-KW"/>
</dbReference>
<evidence type="ECO:0000313" key="3">
    <source>
        <dbReference type="EMBL" id="CAB3981271.1"/>
    </source>
</evidence>
<dbReference type="Gene3D" id="2.60.60.20">
    <property type="entry name" value="PLAT/LH2 domain"/>
    <property type="match status" value="1"/>
</dbReference>
<feature type="compositionally biased region" description="Basic and acidic residues" evidence="2">
    <location>
        <begin position="71"/>
        <end position="105"/>
    </location>
</feature>
<dbReference type="PANTHER" id="PTHR45901">
    <property type="entry name" value="PROTEIN CBG12474"/>
    <property type="match status" value="1"/>
</dbReference>
<dbReference type="AlphaFoldDB" id="A0A7D9DBU6"/>
<evidence type="ECO:0000256" key="2">
    <source>
        <dbReference type="SAM" id="MobiDB-lite"/>
    </source>
</evidence>
<proteinExistence type="predicted"/>
<feature type="compositionally biased region" description="Basic and acidic residues" evidence="2">
    <location>
        <begin position="47"/>
        <end position="64"/>
    </location>
</feature>
<evidence type="ECO:0000256" key="1">
    <source>
        <dbReference type="PROSITE-ProRule" id="PRU00152"/>
    </source>
</evidence>